<evidence type="ECO:0000313" key="1">
    <source>
        <dbReference type="EMBL" id="WSC00108.1"/>
    </source>
</evidence>
<reference evidence="1" key="1">
    <citation type="submission" date="2022-10" db="EMBL/GenBank/DDBJ databases">
        <title>The complete genomes of actinobacterial strains from the NBC collection.</title>
        <authorList>
            <person name="Joergensen T.S."/>
            <person name="Alvarez Arevalo M."/>
            <person name="Sterndorff E.B."/>
            <person name="Faurdal D."/>
            <person name="Vuksanovic O."/>
            <person name="Mourched A.-S."/>
            <person name="Charusanti P."/>
            <person name="Shaw S."/>
            <person name="Blin K."/>
            <person name="Weber T."/>
        </authorList>
    </citation>
    <scope>NUCLEOTIDE SEQUENCE</scope>
    <source>
        <strain evidence="1">NBC 01771</strain>
    </source>
</reference>
<name>A0ACD4ZP76_9ACTN</name>
<accession>A0ACD4ZP76</accession>
<dbReference type="Proteomes" id="UP001348369">
    <property type="component" value="Chromosome"/>
</dbReference>
<organism evidence="1 2">
    <name type="scientific">Streptomyces scopuliridis</name>
    <dbReference type="NCBI Taxonomy" id="452529"/>
    <lineage>
        <taxon>Bacteria</taxon>
        <taxon>Bacillati</taxon>
        <taxon>Actinomycetota</taxon>
        <taxon>Actinomycetes</taxon>
        <taxon>Kitasatosporales</taxon>
        <taxon>Streptomycetaceae</taxon>
        <taxon>Streptomyces</taxon>
    </lineage>
</organism>
<evidence type="ECO:0000313" key="2">
    <source>
        <dbReference type="Proteomes" id="UP001348369"/>
    </source>
</evidence>
<proteinExistence type="predicted"/>
<keyword evidence="2" id="KW-1185">Reference proteome</keyword>
<protein>
    <submittedName>
        <fullName evidence="1">Uncharacterized protein</fullName>
    </submittedName>
</protein>
<gene>
    <name evidence="1" type="ORF">OG835_25990</name>
</gene>
<dbReference type="EMBL" id="CP109109">
    <property type="protein sequence ID" value="WSC00108.1"/>
    <property type="molecule type" value="Genomic_DNA"/>
</dbReference>
<sequence>MPWISRSRLAAMQTRTLHLAEQLDEARTEDLADSISESISYLRRIARLARAVLRLSAALTAEKRRADRLQQRLDAALGLDSPAVAAGALWQQHRTDKPKPGPTGVTP</sequence>